<dbReference type="InterPro" id="IPR029063">
    <property type="entry name" value="SAM-dependent_MTases_sf"/>
</dbReference>
<keyword evidence="11" id="KW-1185">Reference proteome</keyword>
<keyword evidence="5 9" id="KW-0963">Cytoplasm</keyword>
<evidence type="ECO:0000256" key="2">
    <source>
        <dbReference type="ARBA" id="ARBA00004496"/>
    </source>
</evidence>
<dbReference type="GO" id="GO:0010038">
    <property type="term" value="P:response to metal ion"/>
    <property type="evidence" value="ECO:0007669"/>
    <property type="project" value="InterPro"/>
</dbReference>
<name>A0A7D4NPT1_9GAMM</name>
<evidence type="ECO:0000313" key="10">
    <source>
        <dbReference type="EMBL" id="QKI89853.1"/>
    </source>
</evidence>
<feature type="binding site" evidence="9">
    <location>
        <position position="123"/>
    </location>
    <ligand>
        <name>S-adenosyl-L-methionine</name>
        <dbReference type="ChEBI" id="CHEBI:59789"/>
    </ligand>
</feature>
<dbReference type="EMBL" id="CP054020">
    <property type="protein sequence ID" value="QKI89853.1"/>
    <property type="molecule type" value="Genomic_DNA"/>
</dbReference>
<proteinExistence type="inferred from homology"/>
<dbReference type="GO" id="GO:0032259">
    <property type="term" value="P:methylation"/>
    <property type="evidence" value="ECO:0007669"/>
    <property type="project" value="UniProtKB-KW"/>
</dbReference>
<dbReference type="FunFam" id="3.40.50.150:FF:000101">
    <property type="entry name" value="Thiopurine S-methyltransferase"/>
    <property type="match status" value="1"/>
</dbReference>
<dbReference type="InterPro" id="IPR025835">
    <property type="entry name" value="Thiopurine_S-MeTrfase"/>
</dbReference>
<keyword evidence="6 9" id="KW-0489">Methyltransferase</keyword>
<feature type="binding site" evidence="9">
    <location>
        <position position="10"/>
    </location>
    <ligand>
        <name>S-adenosyl-L-methionine</name>
        <dbReference type="ChEBI" id="CHEBI:59789"/>
    </ligand>
</feature>
<dbReference type="RefSeq" id="WP_173286048.1">
    <property type="nucleotide sequence ID" value="NZ_CP054020.1"/>
</dbReference>
<dbReference type="Proteomes" id="UP000504724">
    <property type="component" value="Chromosome"/>
</dbReference>
<keyword evidence="8 9" id="KW-0949">S-adenosyl-L-methionine</keyword>
<evidence type="ECO:0000256" key="1">
    <source>
        <dbReference type="ARBA" id="ARBA00000903"/>
    </source>
</evidence>
<dbReference type="KEGG" id="txa:HQN79_09835"/>
<evidence type="ECO:0000256" key="5">
    <source>
        <dbReference type="ARBA" id="ARBA00022490"/>
    </source>
</evidence>
<comment type="catalytic activity">
    <reaction evidence="1 9">
        <text>S-adenosyl-L-methionine + a thiopurine = S-adenosyl-L-homocysteine + a thiopurine S-methylether.</text>
        <dbReference type="EC" id="2.1.1.67"/>
    </reaction>
</comment>
<evidence type="ECO:0000313" key="11">
    <source>
        <dbReference type="Proteomes" id="UP000504724"/>
    </source>
</evidence>
<dbReference type="AlphaFoldDB" id="A0A7D4NPT1"/>
<dbReference type="PANTHER" id="PTHR10259">
    <property type="entry name" value="THIOPURINE S-METHYLTRANSFERASE"/>
    <property type="match status" value="1"/>
</dbReference>
<dbReference type="Pfam" id="PF05724">
    <property type="entry name" value="TPMT"/>
    <property type="match status" value="1"/>
</dbReference>
<dbReference type="PIRSF" id="PIRSF023956">
    <property type="entry name" value="Thiopurine_S-methyltransferase"/>
    <property type="match status" value="1"/>
</dbReference>
<organism evidence="10 11">
    <name type="scientific">Thiomicrorhabdus xiamenensis</name>
    <dbReference type="NCBI Taxonomy" id="2739063"/>
    <lineage>
        <taxon>Bacteria</taxon>
        <taxon>Pseudomonadati</taxon>
        <taxon>Pseudomonadota</taxon>
        <taxon>Gammaproteobacteria</taxon>
        <taxon>Thiotrichales</taxon>
        <taxon>Piscirickettsiaceae</taxon>
        <taxon>Thiomicrorhabdus</taxon>
    </lineage>
</organism>
<dbReference type="GO" id="GO:0005737">
    <property type="term" value="C:cytoplasm"/>
    <property type="evidence" value="ECO:0007669"/>
    <property type="project" value="UniProtKB-SubCell"/>
</dbReference>
<dbReference type="PANTHER" id="PTHR10259:SF11">
    <property type="entry name" value="THIOPURINE S-METHYLTRANSFERASE"/>
    <property type="match status" value="1"/>
</dbReference>
<evidence type="ECO:0000256" key="9">
    <source>
        <dbReference type="HAMAP-Rule" id="MF_00812"/>
    </source>
</evidence>
<comment type="subcellular location">
    <subcellularLocation>
        <location evidence="2 9">Cytoplasm</location>
    </subcellularLocation>
</comment>
<dbReference type="NCBIfam" id="NF009732">
    <property type="entry name" value="PRK13255.1"/>
    <property type="match status" value="1"/>
</dbReference>
<feature type="binding site" evidence="9">
    <location>
        <position position="66"/>
    </location>
    <ligand>
        <name>S-adenosyl-L-methionine</name>
        <dbReference type="ChEBI" id="CHEBI:59789"/>
    </ligand>
</feature>
<evidence type="ECO:0000256" key="3">
    <source>
        <dbReference type="ARBA" id="ARBA00008145"/>
    </source>
</evidence>
<dbReference type="InterPro" id="IPR022474">
    <property type="entry name" value="Thiopur_S-MeTfrase_Se/Te_detox"/>
</dbReference>
<protein>
    <recommendedName>
        <fullName evidence="4 9">Thiopurine S-methyltransferase</fullName>
        <ecNumber evidence="4 9">2.1.1.67</ecNumber>
    </recommendedName>
    <alternativeName>
        <fullName evidence="9">Thiopurine methyltransferase</fullName>
    </alternativeName>
</protein>
<dbReference type="NCBIfam" id="TIGR03840">
    <property type="entry name" value="TMPT_Se_Te"/>
    <property type="match status" value="1"/>
</dbReference>
<comment type="similarity">
    <text evidence="3 9">Belongs to the class I-like SAM-binding methyltransferase superfamily. TPMT family.</text>
</comment>
<gene>
    <name evidence="9" type="primary">tpm</name>
    <name evidence="10" type="ORF">HQN79_09835</name>
</gene>
<dbReference type="InterPro" id="IPR008854">
    <property type="entry name" value="TPMT"/>
</dbReference>
<dbReference type="GO" id="GO:0008119">
    <property type="term" value="F:thiopurine S-methyltransferase activity"/>
    <property type="evidence" value="ECO:0007669"/>
    <property type="project" value="UniProtKB-UniRule"/>
</dbReference>
<keyword evidence="7 9" id="KW-0808">Transferase</keyword>
<sequence length="209" mass="23892">MQADFWHEMWESGVVGFHQKEINRFLRDFWPKLGLRGDEQVLVPLCGKTLDMLWIRDLGHDVIGVELSQKALDEFLQENNLAARPVPHDCFCGYELEQMTLLCGDFFSLTAEDCKAVGAVYDRAAIVALPPQMRLEYAQHLQRILPKGVPFLMVVMEYDQSSMAGPPFSVSEQEVRQLFGGFSSIEVVDQEVFERKGNRVVEKVLILRL</sequence>
<dbReference type="PROSITE" id="PS51585">
    <property type="entry name" value="SAM_MT_TPMT"/>
    <property type="match status" value="1"/>
</dbReference>
<dbReference type="Gene3D" id="3.40.50.150">
    <property type="entry name" value="Vaccinia Virus protein VP39"/>
    <property type="match status" value="1"/>
</dbReference>
<evidence type="ECO:0000256" key="4">
    <source>
        <dbReference type="ARBA" id="ARBA00011905"/>
    </source>
</evidence>
<reference evidence="10 11" key="1">
    <citation type="submission" date="2020-05" db="EMBL/GenBank/DDBJ databases">
        <title>Thiomicrorhabdus sediminis sp.nov. and Thiomicrorhabdus xiamenensis sp.nov., novel sulfur-oxidizing bacteria isolated from coastal sediment.</title>
        <authorList>
            <person name="Liu X."/>
        </authorList>
    </citation>
    <scope>NUCLEOTIDE SEQUENCE [LARGE SCALE GENOMIC DNA]</scope>
    <source>
        <strain evidence="10 11">G2</strain>
    </source>
</reference>
<dbReference type="SUPFAM" id="SSF53335">
    <property type="entry name" value="S-adenosyl-L-methionine-dependent methyltransferases"/>
    <property type="match status" value="1"/>
</dbReference>
<evidence type="ECO:0000256" key="8">
    <source>
        <dbReference type="ARBA" id="ARBA00022691"/>
    </source>
</evidence>
<feature type="binding site" evidence="9">
    <location>
        <position position="45"/>
    </location>
    <ligand>
        <name>S-adenosyl-L-methionine</name>
        <dbReference type="ChEBI" id="CHEBI:59789"/>
    </ligand>
</feature>
<evidence type="ECO:0000256" key="7">
    <source>
        <dbReference type="ARBA" id="ARBA00022679"/>
    </source>
</evidence>
<dbReference type="HAMAP" id="MF_00812">
    <property type="entry name" value="Thiopur_methtran"/>
    <property type="match status" value="1"/>
</dbReference>
<accession>A0A7D4NPT1</accession>
<evidence type="ECO:0000256" key="6">
    <source>
        <dbReference type="ARBA" id="ARBA00022603"/>
    </source>
</evidence>
<dbReference type="EC" id="2.1.1.67" evidence="4 9"/>